<organism evidence="3 4">
    <name type="scientific">Venturia inaequalis</name>
    <name type="common">Apple scab fungus</name>
    <dbReference type="NCBI Taxonomy" id="5025"/>
    <lineage>
        <taxon>Eukaryota</taxon>
        <taxon>Fungi</taxon>
        <taxon>Dikarya</taxon>
        <taxon>Ascomycota</taxon>
        <taxon>Pezizomycotina</taxon>
        <taxon>Dothideomycetes</taxon>
        <taxon>Pleosporomycetidae</taxon>
        <taxon>Venturiales</taxon>
        <taxon>Venturiaceae</taxon>
        <taxon>Venturia</taxon>
    </lineage>
</organism>
<protein>
    <recommendedName>
        <fullName evidence="2">SET domain-containing protein</fullName>
    </recommendedName>
</protein>
<dbReference type="PANTHER" id="PTHR47332">
    <property type="entry name" value="SET DOMAIN-CONTAINING PROTEIN 5"/>
    <property type="match status" value="1"/>
</dbReference>
<comment type="caution">
    <text evidence="3">The sequence shown here is derived from an EMBL/GenBank/DDBJ whole genome shotgun (WGS) entry which is preliminary data.</text>
</comment>
<dbReference type="InterPro" id="IPR046341">
    <property type="entry name" value="SET_dom_sf"/>
</dbReference>
<dbReference type="Pfam" id="PF00856">
    <property type="entry name" value="SET"/>
    <property type="match status" value="1"/>
</dbReference>
<dbReference type="InterPro" id="IPR001214">
    <property type="entry name" value="SET_dom"/>
</dbReference>
<sequence>MKISLVCTSIAFPSLFSICHGHDIHSSGSCSNPRSSQHPFRQSCLKTENDKEPQNELIPTSHIPSPHQWSYTPKCIHSKSLETQICVYTSKTFANNRGISIIATPDSATAVSKNAIFHDPSLSKTANSVFEAPYEIRKLHGRGFGLIANRTVRRGEKIFAHTPVVIAQAILETGLEEEELFGLHRVAVERLPERSRGLFMALHGQSGGDAVYDRFSTNAFNVFDFAAVFPETARMNHDCRPNAGYYFDKATFTHKVHAVREISPGEEITISYINPFLTSQQRLDRIPNQWGFNCTCPLCSSSKENLSASDQRLQEIRTLESQLQDLAADRTANVETAERLVSLYREERFETPLAVAYVFVALEYIYVGNREMAREFAALAVEMASLWYGPQSEKVKLMDSIAREPERHRHWKLFAKS</sequence>
<dbReference type="EMBL" id="WNWS01000260">
    <property type="protein sequence ID" value="KAE9972767.1"/>
    <property type="molecule type" value="Genomic_DNA"/>
</dbReference>
<dbReference type="Gene3D" id="2.170.270.10">
    <property type="entry name" value="SET domain"/>
    <property type="match status" value="1"/>
</dbReference>
<keyword evidence="1" id="KW-0732">Signal</keyword>
<feature type="domain" description="SET" evidence="2">
    <location>
        <begin position="132"/>
        <end position="273"/>
    </location>
</feature>
<dbReference type="AlphaFoldDB" id="A0A8H3UL16"/>
<evidence type="ECO:0000259" key="2">
    <source>
        <dbReference type="PROSITE" id="PS50280"/>
    </source>
</evidence>
<dbReference type="CDD" id="cd20071">
    <property type="entry name" value="SET_SMYD"/>
    <property type="match status" value="1"/>
</dbReference>
<reference evidence="3 4" key="1">
    <citation type="submission" date="2018-12" db="EMBL/GenBank/DDBJ databases">
        <title>Venturia inaequalis Genome Resource.</title>
        <authorList>
            <person name="Lichtner F.J."/>
        </authorList>
    </citation>
    <scope>NUCLEOTIDE SEQUENCE [LARGE SCALE GENOMIC DNA]</scope>
    <source>
        <strain evidence="3 4">120213</strain>
    </source>
</reference>
<evidence type="ECO:0000313" key="4">
    <source>
        <dbReference type="Proteomes" id="UP000447873"/>
    </source>
</evidence>
<proteinExistence type="predicted"/>
<feature type="chain" id="PRO_5034503396" description="SET domain-containing protein" evidence="1">
    <location>
        <begin position="22"/>
        <end position="417"/>
    </location>
</feature>
<feature type="signal peptide" evidence="1">
    <location>
        <begin position="1"/>
        <end position="21"/>
    </location>
</feature>
<dbReference type="PANTHER" id="PTHR47332:SF6">
    <property type="entry name" value="SET DOMAIN-CONTAINING PROTEIN"/>
    <property type="match status" value="1"/>
</dbReference>
<name>A0A8H3UL16_VENIN</name>
<gene>
    <name evidence="3" type="ORF">EG328_004814</name>
</gene>
<dbReference type="InterPro" id="IPR053185">
    <property type="entry name" value="SET_domain_protein"/>
</dbReference>
<accession>A0A8H3UL16</accession>
<evidence type="ECO:0000313" key="3">
    <source>
        <dbReference type="EMBL" id="KAE9972767.1"/>
    </source>
</evidence>
<dbReference type="SUPFAM" id="SSF82199">
    <property type="entry name" value="SET domain"/>
    <property type="match status" value="1"/>
</dbReference>
<dbReference type="PROSITE" id="PS50280">
    <property type="entry name" value="SET"/>
    <property type="match status" value="1"/>
</dbReference>
<evidence type="ECO:0000256" key="1">
    <source>
        <dbReference type="SAM" id="SignalP"/>
    </source>
</evidence>
<dbReference type="SMART" id="SM00317">
    <property type="entry name" value="SET"/>
    <property type="match status" value="1"/>
</dbReference>
<dbReference type="Proteomes" id="UP000447873">
    <property type="component" value="Unassembled WGS sequence"/>
</dbReference>